<dbReference type="EMBL" id="VSRR010013337">
    <property type="protein sequence ID" value="MPC55643.1"/>
    <property type="molecule type" value="Genomic_DNA"/>
</dbReference>
<dbReference type="AlphaFoldDB" id="A0A5B7GEB7"/>
<proteinExistence type="predicted"/>
<keyword evidence="2" id="KW-1185">Reference proteome</keyword>
<evidence type="ECO:0000313" key="1">
    <source>
        <dbReference type="EMBL" id="MPC55643.1"/>
    </source>
</evidence>
<dbReference type="Proteomes" id="UP000324222">
    <property type="component" value="Unassembled WGS sequence"/>
</dbReference>
<evidence type="ECO:0000313" key="2">
    <source>
        <dbReference type="Proteomes" id="UP000324222"/>
    </source>
</evidence>
<organism evidence="1 2">
    <name type="scientific">Portunus trituberculatus</name>
    <name type="common">Swimming crab</name>
    <name type="synonym">Neptunus trituberculatus</name>
    <dbReference type="NCBI Taxonomy" id="210409"/>
    <lineage>
        <taxon>Eukaryota</taxon>
        <taxon>Metazoa</taxon>
        <taxon>Ecdysozoa</taxon>
        <taxon>Arthropoda</taxon>
        <taxon>Crustacea</taxon>
        <taxon>Multicrustacea</taxon>
        <taxon>Malacostraca</taxon>
        <taxon>Eumalacostraca</taxon>
        <taxon>Eucarida</taxon>
        <taxon>Decapoda</taxon>
        <taxon>Pleocyemata</taxon>
        <taxon>Brachyura</taxon>
        <taxon>Eubrachyura</taxon>
        <taxon>Portunoidea</taxon>
        <taxon>Portunidae</taxon>
        <taxon>Portuninae</taxon>
        <taxon>Portunus</taxon>
    </lineage>
</organism>
<name>A0A5B7GEB7_PORTR</name>
<reference evidence="1 2" key="1">
    <citation type="submission" date="2019-05" db="EMBL/GenBank/DDBJ databases">
        <title>Another draft genome of Portunus trituberculatus and its Hox gene families provides insights of decapod evolution.</title>
        <authorList>
            <person name="Jeong J.-H."/>
            <person name="Song I."/>
            <person name="Kim S."/>
            <person name="Choi T."/>
            <person name="Kim D."/>
            <person name="Ryu S."/>
            <person name="Kim W."/>
        </authorList>
    </citation>
    <scope>NUCLEOTIDE SEQUENCE [LARGE SCALE GENOMIC DNA]</scope>
    <source>
        <tissue evidence="1">Muscle</tissue>
    </source>
</reference>
<gene>
    <name evidence="1" type="ORF">E2C01_049585</name>
</gene>
<protein>
    <submittedName>
        <fullName evidence="1">Uncharacterized protein</fullName>
    </submittedName>
</protein>
<accession>A0A5B7GEB7</accession>
<comment type="caution">
    <text evidence="1">The sequence shown here is derived from an EMBL/GenBank/DDBJ whole genome shotgun (WGS) entry which is preliminary data.</text>
</comment>
<sequence>MVQVRCVTLTHFSMFLPPIIPPCLLVGIGNRSVGKRRAIPWKPVVQLYRVLLLGMQRGEILATTPRFRRVHPLDSMMSQTSETLTLANEFSKSSFTKYPARQYYISYRTSVDEDRSLPARVNSDLVQHLTVRGDS</sequence>